<evidence type="ECO:0000313" key="2">
    <source>
        <dbReference type="EMBL" id="QDU30929.1"/>
    </source>
</evidence>
<accession>A0A517YL23</accession>
<feature type="signal peptide" evidence="1">
    <location>
        <begin position="1"/>
        <end position="23"/>
    </location>
</feature>
<feature type="chain" id="PRO_5021730451" evidence="1">
    <location>
        <begin position="24"/>
        <end position="600"/>
    </location>
</feature>
<dbReference type="OrthoDB" id="258139at2"/>
<keyword evidence="3" id="KW-1185">Reference proteome</keyword>
<dbReference type="RefSeq" id="WP_145097237.1">
    <property type="nucleotide sequence ID" value="NZ_CP036274.1"/>
</dbReference>
<dbReference type="EMBL" id="CP036274">
    <property type="protein sequence ID" value="QDU30929.1"/>
    <property type="molecule type" value="Genomic_DNA"/>
</dbReference>
<proteinExistence type="predicted"/>
<evidence type="ECO:0000256" key="1">
    <source>
        <dbReference type="SAM" id="SignalP"/>
    </source>
</evidence>
<dbReference type="AlphaFoldDB" id="A0A517YL23"/>
<name>A0A517YL23_9BACT</name>
<dbReference type="Proteomes" id="UP000315017">
    <property type="component" value="Chromosome"/>
</dbReference>
<gene>
    <name evidence="2" type="ORF">ETAA8_60820</name>
</gene>
<dbReference type="KEGG" id="aagg:ETAA8_60820"/>
<organism evidence="2 3">
    <name type="scientific">Anatilimnocola aggregata</name>
    <dbReference type="NCBI Taxonomy" id="2528021"/>
    <lineage>
        <taxon>Bacteria</taxon>
        <taxon>Pseudomonadati</taxon>
        <taxon>Planctomycetota</taxon>
        <taxon>Planctomycetia</taxon>
        <taxon>Pirellulales</taxon>
        <taxon>Pirellulaceae</taxon>
        <taxon>Anatilimnocola</taxon>
    </lineage>
</organism>
<keyword evidence="1" id="KW-0732">Signal</keyword>
<evidence type="ECO:0000313" key="3">
    <source>
        <dbReference type="Proteomes" id="UP000315017"/>
    </source>
</evidence>
<protein>
    <submittedName>
        <fullName evidence="2">Uncharacterized protein</fullName>
    </submittedName>
</protein>
<sequence length="600" mass="65876" precursor="true">MKLVALSVLIWLAFGCAGGTASAHTSTANPEELLETLPVGEGPALRAQAQARLTRAGTLLAAAENKIASGSMTRATIVDVANAASEFSLLGHAAERLTVIGEAAGSDLQQRLIAMATRIKAAARQAQQNPDFRAEILQQELDAIVRAQEVRFPFYRKQIEAGNRVAIESTLIQLLSEVHRRAVFLETETGRFYQPFRKLLNEFQPALHAARWQEHSAAVQSFAAPPRLDKVAEALNKCAQDLQTGPCLWNGKECTALELIDCLAEDLRRLQLAALRTRGWQLAAIPPDLAAEPQTPAIEGNHAELMAQVEPLVLNIVKLSASRATPEAAEAEYRAWLTTLSKLGIGQWDEKTIDSFQAALEPLVNRSREMQKQVAHYREATDDYLRWRQRLTLSQAAKLHKTCPPLINAITPVARAHDGKLYLIGERSSLEVASVLSSIADVCREFNAKLVDQPVSAPRVFAPPGSNWGASRYEGRVHASVPLPLAPELAQQTSRLRERLLCPPGAQPLSLRGSLCLLAAETGYYQHVGGKIREIRVLPLSLGYVHFWDHQAGLAPCSRLPKEPVHLKLHNHVMLDVRLEPTWIQHEAFLISLTATAPSP</sequence>
<reference evidence="2 3" key="1">
    <citation type="submission" date="2019-02" db="EMBL/GenBank/DDBJ databases">
        <title>Deep-cultivation of Planctomycetes and their phenomic and genomic characterization uncovers novel biology.</title>
        <authorList>
            <person name="Wiegand S."/>
            <person name="Jogler M."/>
            <person name="Boedeker C."/>
            <person name="Pinto D."/>
            <person name="Vollmers J."/>
            <person name="Rivas-Marin E."/>
            <person name="Kohn T."/>
            <person name="Peeters S.H."/>
            <person name="Heuer A."/>
            <person name="Rast P."/>
            <person name="Oberbeckmann S."/>
            <person name="Bunk B."/>
            <person name="Jeske O."/>
            <person name="Meyerdierks A."/>
            <person name="Storesund J.E."/>
            <person name="Kallscheuer N."/>
            <person name="Luecker S."/>
            <person name="Lage O.M."/>
            <person name="Pohl T."/>
            <person name="Merkel B.J."/>
            <person name="Hornburger P."/>
            <person name="Mueller R.-W."/>
            <person name="Bruemmer F."/>
            <person name="Labrenz M."/>
            <person name="Spormann A.M."/>
            <person name="Op den Camp H."/>
            <person name="Overmann J."/>
            <person name="Amann R."/>
            <person name="Jetten M.S.M."/>
            <person name="Mascher T."/>
            <person name="Medema M.H."/>
            <person name="Devos D.P."/>
            <person name="Kaster A.-K."/>
            <person name="Ovreas L."/>
            <person name="Rohde M."/>
            <person name="Galperin M.Y."/>
            <person name="Jogler C."/>
        </authorList>
    </citation>
    <scope>NUCLEOTIDE SEQUENCE [LARGE SCALE GENOMIC DNA]</scope>
    <source>
        <strain evidence="2 3">ETA_A8</strain>
    </source>
</reference>
<dbReference type="PROSITE" id="PS51257">
    <property type="entry name" value="PROKAR_LIPOPROTEIN"/>
    <property type="match status" value="1"/>
</dbReference>